<dbReference type="GO" id="GO:0030313">
    <property type="term" value="C:cell envelope"/>
    <property type="evidence" value="ECO:0007669"/>
    <property type="project" value="UniProtKB-SubCell"/>
</dbReference>
<evidence type="ECO:0000256" key="1">
    <source>
        <dbReference type="ARBA" id="ARBA00004196"/>
    </source>
</evidence>
<evidence type="ECO:0000256" key="3">
    <source>
        <dbReference type="ARBA" id="ARBA00022448"/>
    </source>
</evidence>
<evidence type="ECO:0000256" key="2">
    <source>
        <dbReference type="ARBA" id="ARBA00008520"/>
    </source>
</evidence>
<protein>
    <submittedName>
        <fullName evidence="6">Unannotated protein</fullName>
    </submittedName>
</protein>
<comment type="subcellular location">
    <subcellularLocation>
        <location evidence="1">Cell envelope</location>
    </subcellularLocation>
</comment>
<comment type="similarity">
    <text evidence="2">Belongs to the bacterial solute-binding protein 1 family.</text>
</comment>
<dbReference type="PANTHER" id="PTHR43649">
    <property type="entry name" value="ARABINOSE-BINDING PROTEIN-RELATED"/>
    <property type="match status" value="1"/>
</dbReference>
<evidence type="ECO:0000313" key="5">
    <source>
        <dbReference type="EMBL" id="CAB4667975.1"/>
    </source>
</evidence>
<accession>A0A6J6U5E4</accession>
<sequence length="458" mass="49190">MLKKRLIAIFAISALTVAGQVAVTASSEAATKTITVASPWHDGGLEIWNAAIARFEKANPGINVISKGNQDMAKSLADINAGTGPDISVANGPGNVGWFCATGAWKNLNKLINSPTTGIKIKDVFPAAVNDYTISQGNRCALPFTTEPIGMFYNKDLLLKAGFAKPPTTTEELLAYSKKLTTFDANGDIKTAGFVPWVGYNDYGFTANDLGNMFGAKWYKADGTPALGSDPQWVKAFNWQRTFIAQVFGGGDFAKGKTKLLKFVAGAGSPWGLNGDFPTGRAAIWIDAVWMIGLFCDPTENWVMMPCNKPPVNFGVAPMPVVGALKSSLYGAARYGGNTMGIGRDTKNVAEAWKLIKFLATDTQLQVDFANYATQPPSTIAALNSKDLVYPAVYKPFIDIVKNKRSGYHKIMFVAEHLDEDELNNLMAAWQAGTVSNISTALKDASANIATIIARNSK</sequence>
<keyword evidence="3" id="KW-0813">Transport</keyword>
<evidence type="ECO:0000313" key="8">
    <source>
        <dbReference type="EMBL" id="CAB4926109.1"/>
    </source>
</evidence>
<evidence type="ECO:0000256" key="4">
    <source>
        <dbReference type="ARBA" id="ARBA00022729"/>
    </source>
</evidence>
<dbReference type="EMBL" id="CAEZZC010000013">
    <property type="protein sequence ID" value="CAB4753837.1"/>
    <property type="molecule type" value="Genomic_DNA"/>
</dbReference>
<organism evidence="6">
    <name type="scientific">freshwater metagenome</name>
    <dbReference type="NCBI Taxonomy" id="449393"/>
    <lineage>
        <taxon>unclassified sequences</taxon>
        <taxon>metagenomes</taxon>
        <taxon>ecological metagenomes</taxon>
    </lineage>
</organism>
<gene>
    <name evidence="5" type="ORF">UFOPK2289_00950</name>
    <name evidence="6" type="ORF">UFOPK2822_00986</name>
    <name evidence="7" type="ORF">UFOPK3346_01363</name>
    <name evidence="8" type="ORF">UFOPK3670_00984</name>
    <name evidence="9" type="ORF">UFOPK4308_00938</name>
</gene>
<proteinExistence type="inferred from homology"/>
<keyword evidence="4" id="KW-0732">Signal</keyword>
<dbReference type="EMBL" id="CAFBMV010000006">
    <property type="protein sequence ID" value="CAB4926109.1"/>
    <property type="molecule type" value="Genomic_DNA"/>
</dbReference>
<reference evidence="6" key="1">
    <citation type="submission" date="2020-05" db="EMBL/GenBank/DDBJ databases">
        <authorList>
            <person name="Chiriac C."/>
            <person name="Salcher M."/>
            <person name="Ghai R."/>
            <person name="Kavagutti S V."/>
        </authorList>
    </citation>
    <scope>NUCLEOTIDE SEQUENCE</scope>
</reference>
<dbReference type="GO" id="GO:0055085">
    <property type="term" value="P:transmembrane transport"/>
    <property type="evidence" value="ECO:0007669"/>
    <property type="project" value="InterPro"/>
</dbReference>
<dbReference type="Gene3D" id="3.40.190.10">
    <property type="entry name" value="Periplasmic binding protein-like II"/>
    <property type="match status" value="1"/>
</dbReference>
<dbReference type="EMBL" id="CAFBQL010000006">
    <property type="protein sequence ID" value="CAB5059669.1"/>
    <property type="molecule type" value="Genomic_DNA"/>
</dbReference>
<name>A0A6J6U5E4_9ZZZZ</name>
<dbReference type="Pfam" id="PF01547">
    <property type="entry name" value="SBP_bac_1"/>
    <property type="match status" value="1"/>
</dbReference>
<dbReference type="InterPro" id="IPR006061">
    <property type="entry name" value="SBP_1_CS"/>
</dbReference>
<evidence type="ECO:0000313" key="7">
    <source>
        <dbReference type="EMBL" id="CAB4876497.1"/>
    </source>
</evidence>
<dbReference type="SUPFAM" id="SSF53850">
    <property type="entry name" value="Periplasmic binding protein-like II"/>
    <property type="match status" value="1"/>
</dbReference>
<dbReference type="InterPro" id="IPR006059">
    <property type="entry name" value="SBP"/>
</dbReference>
<evidence type="ECO:0000313" key="6">
    <source>
        <dbReference type="EMBL" id="CAB4753837.1"/>
    </source>
</evidence>
<dbReference type="EMBL" id="CAEZWT010000026">
    <property type="protein sequence ID" value="CAB4667975.1"/>
    <property type="molecule type" value="Genomic_DNA"/>
</dbReference>
<dbReference type="AlphaFoldDB" id="A0A6J6U5E4"/>
<dbReference type="EMBL" id="CAFBLE010000017">
    <property type="protein sequence ID" value="CAB4876497.1"/>
    <property type="molecule type" value="Genomic_DNA"/>
</dbReference>
<evidence type="ECO:0000313" key="9">
    <source>
        <dbReference type="EMBL" id="CAB5059669.1"/>
    </source>
</evidence>
<dbReference type="PANTHER" id="PTHR43649:SF28">
    <property type="entry name" value="BINDING PROTEIN COMPONENT OF ABC SUGAR TRANSPORTER-RELATED"/>
    <property type="match status" value="1"/>
</dbReference>
<dbReference type="InterPro" id="IPR050490">
    <property type="entry name" value="Bact_solute-bd_prot1"/>
</dbReference>
<dbReference type="PROSITE" id="PS01037">
    <property type="entry name" value="SBP_BACTERIAL_1"/>
    <property type="match status" value="1"/>
</dbReference>